<dbReference type="InterPro" id="IPR005255">
    <property type="entry name" value="PdxA_fam"/>
</dbReference>
<dbReference type="Pfam" id="PF04166">
    <property type="entry name" value="PdxA"/>
    <property type="match status" value="1"/>
</dbReference>
<comment type="similarity">
    <text evidence="2">Belongs to the PdxA family. PdxA2 subfamily.</text>
</comment>
<dbReference type="PANTHER" id="PTHR30004:SF6">
    <property type="entry name" value="D-THREONATE 4-PHOSPHATE DEHYDROGENASE"/>
    <property type="match status" value="1"/>
</dbReference>
<dbReference type="GO" id="GO:0051287">
    <property type="term" value="F:NAD binding"/>
    <property type="evidence" value="ECO:0007669"/>
    <property type="project" value="InterPro"/>
</dbReference>
<dbReference type="Gene3D" id="3.40.718.10">
    <property type="entry name" value="Isopropylmalate Dehydrogenase"/>
    <property type="match status" value="1"/>
</dbReference>
<evidence type="ECO:0000256" key="4">
    <source>
        <dbReference type="ARBA" id="ARBA00022723"/>
    </source>
</evidence>
<accession>A0A926CWA6</accession>
<keyword evidence="5 7" id="KW-0560">Oxidoreductase</keyword>
<comment type="cofactor">
    <cofactor evidence="1">
        <name>a divalent metal cation</name>
        <dbReference type="ChEBI" id="CHEBI:60240"/>
    </cofactor>
</comment>
<dbReference type="GO" id="GO:0046872">
    <property type="term" value="F:metal ion binding"/>
    <property type="evidence" value="ECO:0007669"/>
    <property type="project" value="UniProtKB-KW"/>
</dbReference>
<sequence length="332" mass="35093">MGDPAGIGPEICIKACLDASVQAVCRPLVIGCPARLAQAAEVLGLDVPILQVARPEEMTDNPRQIAVYDIGINCGDIAWGQVQKKAGLAAYTAVEKAVRLAQSGQVQATVTAPLNKEALHLAGIPFPGHTEIYAHLTGTRDFAMMLADGDLRVIHVSTHVSLREACDRATRARVLRTIQLAYEALKQMGIEDPVIGVAGLNPHAGENGLFGREELDEIIPAIQDANALGIHAVGPVPPDTVFAKAIGGAYDMVVAMYHDQGHIPVKVKGFQMDKKTGAFTSVRGINMTLGLPIIRVSVDHGTAFDQAGKGTASDESLREALYLAARFAGGRA</sequence>
<proteinExistence type="inferred from homology"/>
<dbReference type="PANTHER" id="PTHR30004">
    <property type="entry name" value="4-HYDROXYTHREONINE-4-PHOSPHATE DEHYDROGENASE"/>
    <property type="match status" value="1"/>
</dbReference>
<dbReference type="Proteomes" id="UP000654279">
    <property type="component" value="Unassembled WGS sequence"/>
</dbReference>
<dbReference type="AlphaFoldDB" id="A0A926CWA6"/>
<keyword evidence="4" id="KW-0479">Metal-binding</keyword>
<reference evidence="7" key="1">
    <citation type="submission" date="2020-08" db="EMBL/GenBank/DDBJ databases">
        <title>Genome public.</title>
        <authorList>
            <person name="Liu C."/>
            <person name="Sun Q."/>
        </authorList>
    </citation>
    <scope>NUCLEOTIDE SEQUENCE</scope>
    <source>
        <strain evidence="7">NSJ-44</strain>
    </source>
</reference>
<dbReference type="GO" id="GO:0050570">
    <property type="term" value="F:4-hydroxythreonine-4-phosphate dehydrogenase activity"/>
    <property type="evidence" value="ECO:0007669"/>
    <property type="project" value="UniProtKB-EC"/>
</dbReference>
<keyword evidence="8" id="KW-1185">Reference proteome</keyword>
<evidence type="ECO:0000313" key="8">
    <source>
        <dbReference type="Proteomes" id="UP000654279"/>
    </source>
</evidence>
<evidence type="ECO:0000256" key="5">
    <source>
        <dbReference type="ARBA" id="ARBA00023002"/>
    </source>
</evidence>
<evidence type="ECO:0000256" key="6">
    <source>
        <dbReference type="ARBA" id="ARBA00023027"/>
    </source>
</evidence>
<dbReference type="EMBL" id="JACRSO010000001">
    <property type="protein sequence ID" value="MBC8527845.1"/>
    <property type="molecule type" value="Genomic_DNA"/>
</dbReference>
<evidence type="ECO:0000313" key="7">
    <source>
        <dbReference type="EMBL" id="MBC8527845.1"/>
    </source>
</evidence>
<dbReference type="EC" id="1.1.1.262" evidence="7"/>
<gene>
    <name evidence="7" type="primary">pdxA</name>
    <name evidence="7" type="ORF">H8699_00140</name>
</gene>
<organism evidence="7 8">
    <name type="scientific">Luoshenia tenuis</name>
    <dbReference type="NCBI Taxonomy" id="2763654"/>
    <lineage>
        <taxon>Bacteria</taxon>
        <taxon>Bacillati</taxon>
        <taxon>Bacillota</taxon>
        <taxon>Clostridia</taxon>
        <taxon>Christensenellales</taxon>
        <taxon>Christensenellaceae</taxon>
        <taxon>Luoshenia</taxon>
    </lineage>
</organism>
<evidence type="ECO:0000256" key="3">
    <source>
        <dbReference type="ARBA" id="ARBA00011738"/>
    </source>
</evidence>
<evidence type="ECO:0000256" key="1">
    <source>
        <dbReference type="ARBA" id="ARBA00001968"/>
    </source>
</evidence>
<keyword evidence="6" id="KW-0520">NAD</keyword>
<evidence type="ECO:0000256" key="2">
    <source>
        <dbReference type="ARBA" id="ARBA00009464"/>
    </source>
</evidence>
<name>A0A926CWA6_9FIRM</name>
<protein>
    <submittedName>
        <fullName evidence="7">4-hydroxythreonine-4-phosphate dehydrogenase PdxA</fullName>
        <ecNumber evidence="7">1.1.1.262</ecNumber>
    </submittedName>
</protein>
<comment type="caution">
    <text evidence="7">The sequence shown here is derived from an EMBL/GenBank/DDBJ whole genome shotgun (WGS) entry which is preliminary data.</text>
</comment>
<dbReference type="SUPFAM" id="SSF53659">
    <property type="entry name" value="Isocitrate/Isopropylmalate dehydrogenase-like"/>
    <property type="match status" value="1"/>
</dbReference>
<comment type="subunit">
    <text evidence="3">Homodimer.</text>
</comment>
<dbReference type="NCBIfam" id="TIGR00557">
    <property type="entry name" value="pdxA"/>
    <property type="match status" value="1"/>
</dbReference>